<keyword evidence="1" id="KW-0472">Membrane</keyword>
<keyword evidence="1" id="KW-0812">Transmembrane</keyword>
<accession>A0ABS1HYX9</accession>
<sequence>MIASPSALEWSPSPEPHALPLVGLPVERNARPAATGCILAAMVLTIAGFFAGLAVVRSLVSVPV</sequence>
<reference evidence="2 3" key="1">
    <citation type="submission" date="2021-01" db="EMBL/GenBank/DDBJ databases">
        <title>Azospirillum sp. YIM DDC1 draft genome.</title>
        <authorList>
            <person name="Wang Y.-X."/>
        </authorList>
    </citation>
    <scope>NUCLEOTIDE SEQUENCE [LARGE SCALE GENOMIC DNA]</scope>
    <source>
        <strain evidence="2 3">YIM DDC1</strain>
    </source>
</reference>
<proteinExistence type="predicted"/>
<name>A0ABS1HYX9_9PROT</name>
<organism evidence="2 3">
    <name type="scientific">Azospirillum aestuarii</name>
    <dbReference type="NCBI Taxonomy" id="2802052"/>
    <lineage>
        <taxon>Bacteria</taxon>
        <taxon>Pseudomonadati</taxon>
        <taxon>Pseudomonadota</taxon>
        <taxon>Alphaproteobacteria</taxon>
        <taxon>Rhodospirillales</taxon>
        <taxon>Azospirillaceae</taxon>
        <taxon>Azospirillum</taxon>
    </lineage>
</organism>
<feature type="transmembrane region" description="Helical" evidence="1">
    <location>
        <begin position="33"/>
        <end position="56"/>
    </location>
</feature>
<protein>
    <submittedName>
        <fullName evidence="2">Uncharacterized protein</fullName>
    </submittedName>
</protein>
<evidence type="ECO:0000313" key="3">
    <source>
        <dbReference type="Proteomes" id="UP000654452"/>
    </source>
</evidence>
<comment type="caution">
    <text evidence="2">The sequence shown here is derived from an EMBL/GenBank/DDBJ whole genome shotgun (WGS) entry which is preliminary data.</text>
</comment>
<gene>
    <name evidence="2" type="ORF">JJL56_14230</name>
</gene>
<keyword evidence="1" id="KW-1133">Transmembrane helix</keyword>
<dbReference type="RefSeq" id="WP_186452909.1">
    <property type="nucleotide sequence ID" value="NZ_JAEPIV010000006.1"/>
</dbReference>
<dbReference type="EMBL" id="JAEPIV010000006">
    <property type="protein sequence ID" value="MBK4720028.1"/>
    <property type="molecule type" value="Genomic_DNA"/>
</dbReference>
<evidence type="ECO:0000313" key="2">
    <source>
        <dbReference type="EMBL" id="MBK4720028.1"/>
    </source>
</evidence>
<evidence type="ECO:0000256" key="1">
    <source>
        <dbReference type="SAM" id="Phobius"/>
    </source>
</evidence>
<dbReference type="Proteomes" id="UP000654452">
    <property type="component" value="Unassembled WGS sequence"/>
</dbReference>
<keyword evidence="3" id="KW-1185">Reference proteome</keyword>